<feature type="transmembrane region" description="Helical" evidence="6">
    <location>
        <begin position="242"/>
        <end position="262"/>
    </location>
</feature>
<evidence type="ECO:0000256" key="4">
    <source>
        <dbReference type="ARBA" id="ARBA00022989"/>
    </source>
</evidence>
<dbReference type="InterPro" id="IPR038078">
    <property type="entry name" value="PhoU-like_sf"/>
</dbReference>
<keyword evidence="3 6" id="KW-0812">Transmembrane</keyword>
<dbReference type="AlphaFoldDB" id="E1X319"/>
<accession>E1X319</accession>
<reference evidence="8" key="1">
    <citation type="journal article" date="2013" name="ISME J.">
        <title>A small predatory core genome in the divergent marine Bacteriovorax marinus SJ and the terrestrial Bdellovibrio bacteriovorus.</title>
        <authorList>
            <person name="Crossman L.C."/>
            <person name="Chen H."/>
            <person name="Cerdeno-Tarraga A.M."/>
            <person name="Brooks K."/>
            <person name="Quail M.A."/>
            <person name="Pineiro S.A."/>
            <person name="Hobley L."/>
            <person name="Sockett R.E."/>
            <person name="Bentley S.D."/>
            <person name="Parkhill J."/>
            <person name="Williams H.N."/>
            <person name="Stine O.C."/>
        </authorList>
    </citation>
    <scope>NUCLEOTIDE SEQUENCE [LARGE SCALE GENOMIC DNA]</scope>
    <source>
        <strain evidence="8">ATCC BAA-682 / DSM 15412 / SJ</strain>
    </source>
</reference>
<dbReference type="GO" id="GO:0005886">
    <property type="term" value="C:plasma membrane"/>
    <property type="evidence" value="ECO:0007669"/>
    <property type="project" value="UniProtKB-SubCell"/>
</dbReference>
<dbReference type="HOGENOM" id="CLU_516558_0_0_7"/>
<sequence length="527" mass="59345">MIPIERIWPLLGGVALFIFSINFLVLSMQSLFGEVLRGLNAKTVIRSRNSFLMGLLSGASVLSVYSCTNMILGLVNSGIVKFSISALFIMGVNLGASIFPWLFTFDLSHWSYLFLFIGAVGHFFIRVLAVKLFSRVVLGVGFLYLGLDLCINFFNSDTLRIPTSLVEGHEFLSLLIAIILGVLVSYFLNSTVLLIGLFMAFFYTHNISVELSCAVMAGASLGPCIKLYLNSKKGNIEGQRSALFNIILNSLSIPSALIYLTFFSSSLALVQSYIGLNFVLPFFYTVLNAFNIIVSLVFFKFIREIVFKMIPTPEIKIPQRLIAFGRSDELIPATALWQGHKEMYKLKSIVDRMFDQIAIYISDTEGSPRQLAKIKKYEDITDRISKEMEVFIRSLMENTLNSSQAKESLSILFVAKEFEAIADYLNNFVTNKTKIVIEEGLEEVHLERIVELLSKVRSFYEICCENLGAGVKSDPLEIRDISNELKEECENLRHGNENPSLLYSDMIISLRKVRSHCYGLYLARLSQ</sequence>
<feature type="transmembrane region" description="Helical" evidence="6">
    <location>
        <begin position="7"/>
        <end position="31"/>
    </location>
</feature>
<dbReference type="InterPro" id="IPR003841">
    <property type="entry name" value="Na/Pi_transpt"/>
</dbReference>
<dbReference type="OrthoDB" id="9763003at2"/>
<evidence type="ECO:0000313" key="7">
    <source>
        <dbReference type="EMBL" id="CBW26849.1"/>
    </source>
</evidence>
<feature type="transmembrane region" description="Helical" evidence="6">
    <location>
        <begin position="174"/>
        <end position="202"/>
    </location>
</feature>
<dbReference type="EMBL" id="FQ312005">
    <property type="protein sequence ID" value="CBW26849.1"/>
    <property type="molecule type" value="Genomic_DNA"/>
</dbReference>
<dbReference type="RefSeq" id="WP_014244627.1">
    <property type="nucleotide sequence ID" value="NC_016620.1"/>
</dbReference>
<feature type="transmembrane region" description="Helical" evidence="6">
    <location>
        <begin position="51"/>
        <end position="75"/>
    </location>
</feature>
<organism evidence="7 8">
    <name type="scientific">Halobacteriovorax marinus (strain ATCC BAA-682 / DSM 15412 / SJ)</name>
    <name type="common">Bacteriovorax marinus</name>
    <dbReference type="NCBI Taxonomy" id="862908"/>
    <lineage>
        <taxon>Bacteria</taxon>
        <taxon>Pseudomonadati</taxon>
        <taxon>Bdellovibrionota</taxon>
        <taxon>Bacteriovoracia</taxon>
        <taxon>Bacteriovoracales</taxon>
        <taxon>Halobacteriovoraceae</taxon>
        <taxon>Halobacteriovorax</taxon>
    </lineage>
</organism>
<protein>
    <submittedName>
        <fullName evidence="7">Putative Na+/Pi-cotransporter protein</fullName>
    </submittedName>
</protein>
<evidence type="ECO:0000256" key="5">
    <source>
        <dbReference type="ARBA" id="ARBA00023136"/>
    </source>
</evidence>
<comment type="subcellular location">
    <subcellularLocation>
        <location evidence="1">Cell membrane</location>
        <topology evidence="1">Multi-pass membrane protein</topology>
    </subcellularLocation>
</comment>
<dbReference type="eggNOG" id="COG1283">
    <property type="taxonomic scope" value="Bacteria"/>
</dbReference>
<keyword evidence="8" id="KW-1185">Reference proteome</keyword>
<proteinExistence type="predicted"/>
<gene>
    <name evidence="7" type="ordered locus">BMS_2037</name>
</gene>
<dbReference type="Gene3D" id="1.20.58.220">
    <property type="entry name" value="Phosphate transport system protein phou homolog 2, domain 2"/>
    <property type="match status" value="1"/>
</dbReference>
<feature type="transmembrane region" description="Helical" evidence="6">
    <location>
        <begin position="136"/>
        <end position="154"/>
    </location>
</feature>
<feature type="transmembrane region" description="Helical" evidence="6">
    <location>
        <begin position="282"/>
        <end position="302"/>
    </location>
</feature>
<dbReference type="SUPFAM" id="SSF109755">
    <property type="entry name" value="PhoU-like"/>
    <property type="match status" value="1"/>
</dbReference>
<evidence type="ECO:0000256" key="3">
    <source>
        <dbReference type="ARBA" id="ARBA00022692"/>
    </source>
</evidence>
<keyword evidence="4 6" id="KW-1133">Transmembrane helix</keyword>
<dbReference type="Proteomes" id="UP000008963">
    <property type="component" value="Chromosome"/>
</dbReference>
<dbReference type="GO" id="GO:0005436">
    <property type="term" value="F:sodium:phosphate symporter activity"/>
    <property type="evidence" value="ECO:0007669"/>
    <property type="project" value="InterPro"/>
</dbReference>
<dbReference type="STRING" id="862908.BMS_2037"/>
<feature type="transmembrane region" description="Helical" evidence="6">
    <location>
        <begin position="82"/>
        <end position="103"/>
    </location>
</feature>
<keyword evidence="2" id="KW-1003">Cell membrane</keyword>
<dbReference type="GO" id="GO:0044341">
    <property type="term" value="P:sodium-dependent phosphate transport"/>
    <property type="evidence" value="ECO:0007669"/>
    <property type="project" value="InterPro"/>
</dbReference>
<dbReference type="PATRIC" id="fig|862908.3.peg.1936"/>
<name>E1X319_HALMS</name>
<keyword evidence="5 6" id="KW-0472">Membrane</keyword>
<dbReference type="KEGG" id="bmx:BMS_2037"/>
<evidence type="ECO:0000313" key="8">
    <source>
        <dbReference type="Proteomes" id="UP000008963"/>
    </source>
</evidence>
<evidence type="ECO:0000256" key="2">
    <source>
        <dbReference type="ARBA" id="ARBA00022475"/>
    </source>
</evidence>
<dbReference type="Pfam" id="PF02690">
    <property type="entry name" value="Na_Pi_cotrans"/>
    <property type="match status" value="1"/>
</dbReference>
<evidence type="ECO:0000256" key="6">
    <source>
        <dbReference type="SAM" id="Phobius"/>
    </source>
</evidence>
<evidence type="ECO:0000256" key="1">
    <source>
        <dbReference type="ARBA" id="ARBA00004651"/>
    </source>
</evidence>
<feature type="transmembrane region" description="Helical" evidence="6">
    <location>
        <begin position="109"/>
        <end position="129"/>
    </location>
</feature>
<dbReference type="NCBIfam" id="NF037997">
    <property type="entry name" value="Na_Pi_symport"/>
    <property type="match status" value="1"/>
</dbReference>